<evidence type="ECO:0000259" key="3">
    <source>
        <dbReference type="Pfam" id="PF10988"/>
    </source>
</evidence>
<name>A0A7Y3RLI8_9PROT</name>
<dbReference type="AlphaFoldDB" id="A0A7Y3RLI8"/>
<feature type="signal peptide" evidence="2">
    <location>
        <begin position="1"/>
        <end position="20"/>
    </location>
</feature>
<evidence type="ECO:0000313" key="5">
    <source>
        <dbReference type="Proteomes" id="UP000536835"/>
    </source>
</evidence>
<feature type="region of interest" description="Disordered" evidence="1">
    <location>
        <begin position="332"/>
        <end position="352"/>
    </location>
</feature>
<proteinExistence type="predicted"/>
<reference evidence="4 5" key="1">
    <citation type="submission" date="2020-05" db="EMBL/GenBank/DDBJ databases">
        <title>Parvularcula mediterraneae sp. nov., isolated from polypropylene straw from shallow seawater of the seashore of Laganas in Zakynthos island, Greece.</title>
        <authorList>
            <person name="Szabo I."/>
            <person name="Al-Omari J."/>
            <person name="Rado J."/>
            <person name="Szerdahelyi G.S."/>
        </authorList>
    </citation>
    <scope>NUCLEOTIDE SEQUENCE [LARGE SCALE GENOMIC DNA]</scope>
    <source>
        <strain evidence="4 5">ZS-1/3</strain>
    </source>
</reference>
<protein>
    <recommendedName>
        <fullName evidence="3">Putative auto-transporter adhesin head GIN domain-containing protein</fullName>
    </recommendedName>
</protein>
<dbReference type="Gene3D" id="2.160.20.120">
    <property type="match status" value="2"/>
</dbReference>
<evidence type="ECO:0000256" key="1">
    <source>
        <dbReference type="SAM" id="MobiDB-lite"/>
    </source>
</evidence>
<feature type="domain" description="Putative auto-transporter adhesin head GIN" evidence="3">
    <location>
        <begin position="154"/>
        <end position="243"/>
    </location>
</feature>
<feature type="chain" id="PRO_5031483929" description="Putative auto-transporter adhesin head GIN domain-containing protein" evidence="2">
    <location>
        <begin position="21"/>
        <end position="352"/>
    </location>
</feature>
<gene>
    <name evidence="4" type="ORF">HK107_04370</name>
</gene>
<dbReference type="InterPro" id="IPR021255">
    <property type="entry name" value="DUF2807"/>
</dbReference>
<organism evidence="4 5">
    <name type="scientific">Parvularcula mediterranea</name>
    <dbReference type="NCBI Taxonomy" id="2732508"/>
    <lineage>
        <taxon>Bacteria</taxon>
        <taxon>Pseudomonadati</taxon>
        <taxon>Pseudomonadota</taxon>
        <taxon>Alphaproteobacteria</taxon>
        <taxon>Parvularculales</taxon>
        <taxon>Parvularculaceae</taxon>
        <taxon>Parvularcula</taxon>
    </lineage>
</organism>
<evidence type="ECO:0000256" key="2">
    <source>
        <dbReference type="SAM" id="SignalP"/>
    </source>
</evidence>
<dbReference type="EMBL" id="JABFCX010000002">
    <property type="protein sequence ID" value="NNU15552.1"/>
    <property type="molecule type" value="Genomic_DNA"/>
</dbReference>
<sequence>MRIMTSGLAASLLLLGVAHAQSGDRIVIEDFYGTVELELSGSGEISAIKSGPNADEVTIKTGSTTRITGDEEIDRRRWWKEYQNNRKGWSGRQPKDRDRVFEEMLEERPRLTISAPQGTDIEINGSAIHMRTDGSAGDVDITDNVHLLVVLGDVDDAELEIHGSGYLEVGNVAGMLDGSVHGSGDLIAGNIREADLRVHGSGDLNARNVGGEVKASVHGSGDLSLERVLGPVSANVHGSGDLKMNRIERGLKGSVHGSGDLEVNQVNGDLDLSVHGSGDLDIDNGSVDDLDATVYGSGEVTFGGSAKNARLRSTGSGSIRVGRVTGQLDAKGKDIRVDGKKVGEEKKDKDYH</sequence>
<dbReference type="Pfam" id="PF10988">
    <property type="entry name" value="DUF2807"/>
    <property type="match status" value="2"/>
</dbReference>
<keyword evidence="2" id="KW-0732">Signal</keyword>
<feature type="domain" description="Putative auto-transporter adhesin head GIN" evidence="3">
    <location>
        <begin position="255"/>
        <end position="323"/>
    </location>
</feature>
<evidence type="ECO:0000313" key="4">
    <source>
        <dbReference type="EMBL" id="NNU15552.1"/>
    </source>
</evidence>
<dbReference type="Proteomes" id="UP000536835">
    <property type="component" value="Unassembled WGS sequence"/>
</dbReference>
<accession>A0A7Y3RLI8</accession>
<keyword evidence="5" id="KW-1185">Reference proteome</keyword>
<comment type="caution">
    <text evidence="4">The sequence shown here is derived from an EMBL/GenBank/DDBJ whole genome shotgun (WGS) entry which is preliminary data.</text>
</comment>
<dbReference type="RefSeq" id="WP_173197093.1">
    <property type="nucleotide sequence ID" value="NZ_JABFCX010000002.1"/>
</dbReference>